<gene>
    <name evidence="1" type="ORF">BL253_32885</name>
</gene>
<proteinExistence type="predicted"/>
<dbReference type="AlphaFoldDB" id="A0A1V2I1D2"/>
<protein>
    <submittedName>
        <fullName evidence="1">Uncharacterized protein</fullName>
    </submittedName>
</protein>
<reference evidence="2" key="1">
    <citation type="submission" date="2016-10" db="EMBL/GenBank/DDBJ databases">
        <title>Frankia sp. NRRL B-16386 Genome sequencing.</title>
        <authorList>
            <person name="Ghodhbane-Gtari F."/>
            <person name="Swanson E."/>
            <person name="Gueddou A."/>
            <person name="Hezbri K."/>
            <person name="Ktari K."/>
            <person name="Nouioui I."/>
            <person name="Morris K."/>
            <person name="Simpson S."/>
            <person name="Abebe-Akele F."/>
            <person name="Thomas K."/>
            <person name="Gtari M."/>
            <person name="Tisa L.S."/>
        </authorList>
    </citation>
    <scope>NUCLEOTIDE SEQUENCE [LARGE SCALE GENOMIC DNA]</scope>
    <source>
        <strain evidence="2">NRRL B-16386</strain>
    </source>
</reference>
<sequence>MGRRVTLFQGSHSGLKVVDPLLEQLDQCFVAEALLPLPAQSRGLAGPRRDHRQRYQALWTVRAVDQA</sequence>
<evidence type="ECO:0000313" key="2">
    <source>
        <dbReference type="Proteomes" id="UP000188929"/>
    </source>
</evidence>
<dbReference type="Proteomes" id="UP000188929">
    <property type="component" value="Unassembled WGS sequence"/>
</dbReference>
<evidence type="ECO:0000313" key="1">
    <source>
        <dbReference type="EMBL" id="ONH23480.1"/>
    </source>
</evidence>
<name>A0A1V2I1D2_9ACTN</name>
<dbReference type="EMBL" id="MOMC01000085">
    <property type="protein sequence ID" value="ONH23480.1"/>
    <property type="molecule type" value="Genomic_DNA"/>
</dbReference>
<keyword evidence="2" id="KW-1185">Reference proteome</keyword>
<accession>A0A1V2I1D2</accession>
<dbReference type="STRING" id="1834516.BL253_32885"/>
<organism evidence="1 2">
    <name type="scientific">Pseudofrankia asymbiotica</name>
    <dbReference type="NCBI Taxonomy" id="1834516"/>
    <lineage>
        <taxon>Bacteria</taxon>
        <taxon>Bacillati</taxon>
        <taxon>Actinomycetota</taxon>
        <taxon>Actinomycetes</taxon>
        <taxon>Frankiales</taxon>
        <taxon>Frankiaceae</taxon>
        <taxon>Pseudofrankia</taxon>
    </lineage>
</organism>
<comment type="caution">
    <text evidence="1">The sequence shown here is derived from an EMBL/GenBank/DDBJ whole genome shotgun (WGS) entry which is preliminary data.</text>
</comment>